<evidence type="ECO:0000256" key="1">
    <source>
        <dbReference type="ARBA" id="ARBA00004651"/>
    </source>
</evidence>
<dbReference type="Proteomes" id="UP000000844">
    <property type="component" value="Chromosome"/>
</dbReference>
<keyword evidence="6 8" id="KW-1133">Transmembrane helix</keyword>
<dbReference type="PANTHER" id="PTHR32196">
    <property type="entry name" value="ABC TRANSPORTER PERMEASE PROTEIN YPHD-RELATED-RELATED"/>
    <property type="match status" value="1"/>
</dbReference>
<evidence type="ECO:0000256" key="5">
    <source>
        <dbReference type="ARBA" id="ARBA00022692"/>
    </source>
</evidence>
<gene>
    <name evidence="9" type="ordered locus">Snas_3129</name>
</gene>
<keyword evidence="7 8" id="KW-0472">Membrane</keyword>
<evidence type="ECO:0000256" key="4">
    <source>
        <dbReference type="ARBA" id="ARBA00022519"/>
    </source>
</evidence>
<accession>D3QAL7</accession>
<dbReference type="eggNOG" id="COG1172">
    <property type="taxonomic scope" value="Bacteria"/>
</dbReference>
<proteinExistence type="predicted"/>
<keyword evidence="2" id="KW-0813">Transport</keyword>
<dbReference type="Pfam" id="PF02653">
    <property type="entry name" value="BPD_transp_2"/>
    <property type="match status" value="1"/>
</dbReference>
<dbReference type="RefSeq" id="WP_013018371.1">
    <property type="nucleotide sequence ID" value="NC_013947.1"/>
</dbReference>
<feature type="transmembrane region" description="Helical" evidence="8">
    <location>
        <begin position="50"/>
        <end position="70"/>
    </location>
</feature>
<evidence type="ECO:0000256" key="2">
    <source>
        <dbReference type="ARBA" id="ARBA00022448"/>
    </source>
</evidence>
<feature type="transmembrane region" description="Helical" evidence="8">
    <location>
        <begin position="232"/>
        <end position="250"/>
    </location>
</feature>
<sequence>MTTTSTTAPPAAPVLTEQTWTRRFLGGSTTGPLCALLIAIAFFSTMADNFLSLNTAALVLQQVTVIGTLALGQTLIILSAGIDLSVGAVMAFGSIVMTKLAVDSGLPPVLAILAGIAVCGLFGLANGMLVTKIKLPPFIVTLGMLNVAYALTHIYSNEATITGVPATLTALGETFPVGDARVSYGSLLMLVLFAAFAVVLANTAWGRRLYATGNNFEGTRLTGVPVRRHLQSVYLVAGLVFGVAALLMVARTGVGDPKVGQTENLESITAVVLGGTSLFGGRGAVLGTLLGVLIVGVVRSGLQMMGVLPIYQILVTGILVILAVTFDQLYRRRNR</sequence>
<evidence type="ECO:0000256" key="7">
    <source>
        <dbReference type="ARBA" id="ARBA00023136"/>
    </source>
</evidence>
<protein>
    <submittedName>
        <fullName evidence="9">Inner-membrane translocator</fullName>
    </submittedName>
</protein>
<dbReference type="InterPro" id="IPR001851">
    <property type="entry name" value="ABC_transp_permease"/>
</dbReference>
<feature type="transmembrane region" description="Helical" evidence="8">
    <location>
        <begin position="271"/>
        <end position="298"/>
    </location>
</feature>
<feature type="transmembrane region" description="Helical" evidence="8">
    <location>
        <begin position="187"/>
        <end position="205"/>
    </location>
</feature>
<dbReference type="EMBL" id="CP001778">
    <property type="protein sequence ID" value="ADD42800.1"/>
    <property type="molecule type" value="Genomic_DNA"/>
</dbReference>
<dbReference type="CDD" id="cd06579">
    <property type="entry name" value="TM_PBP1_transp_AraH_like"/>
    <property type="match status" value="1"/>
</dbReference>
<keyword evidence="3" id="KW-1003">Cell membrane</keyword>
<evidence type="ECO:0000313" key="9">
    <source>
        <dbReference type="EMBL" id="ADD42800.1"/>
    </source>
</evidence>
<organism evidence="9 10">
    <name type="scientific">Stackebrandtia nassauensis (strain DSM 44728 / CIP 108903 / NRRL B-16338 / NBRC 102104 / LLR-40K-21)</name>
    <dbReference type="NCBI Taxonomy" id="446470"/>
    <lineage>
        <taxon>Bacteria</taxon>
        <taxon>Bacillati</taxon>
        <taxon>Actinomycetota</taxon>
        <taxon>Actinomycetes</taxon>
        <taxon>Glycomycetales</taxon>
        <taxon>Glycomycetaceae</taxon>
        <taxon>Stackebrandtia</taxon>
    </lineage>
</organism>
<keyword evidence="5 8" id="KW-0812">Transmembrane</keyword>
<dbReference type="AlphaFoldDB" id="D3QAL7"/>
<name>D3QAL7_STANL</name>
<dbReference type="STRING" id="446470.Snas_3129"/>
<evidence type="ECO:0000256" key="3">
    <source>
        <dbReference type="ARBA" id="ARBA00022475"/>
    </source>
</evidence>
<evidence type="ECO:0000256" key="6">
    <source>
        <dbReference type="ARBA" id="ARBA00022989"/>
    </source>
</evidence>
<dbReference type="PANTHER" id="PTHR32196:SF21">
    <property type="entry name" value="ABC TRANSPORTER PERMEASE PROTEIN YPHD-RELATED"/>
    <property type="match status" value="1"/>
</dbReference>
<comment type="subcellular location">
    <subcellularLocation>
        <location evidence="1">Cell membrane</location>
        <topology evidence="1">Multi-pass membrane protein</topology>
    </subcellularLocation>
</comment>
<feature type="transmembrane region" description="Helical" evidence="8">
    <location>
        <begin position="24"/>
        <end position="43"/>
    </location>
</feature>
<dbReference type="GO" id="GO:0005886">
    <property type="term" value="C:plasma membrane"/>
    <property type="evidence" value="ECO:0007669"/>
    <property type="project" value="UniProtKB-SubCell"/>
</dbReference>
<dbReference type="KEGG" id="sna:Snas_3129"/>
<evidence type="ECO:0000256" key="8">
    <source>
        <dbReference type="SAM" id="Phobius"/>
    </source>
</evidence>
<keyword evidence="10" id="KW-1185">Reference proteome</keyword>
<feature type="transmembrane region" description="Helical" evidence="8">
    <location>
        <begin position="109"/>
        <end position="129"/>
    </location>
</feature>
<feature type="transmembrane region" description="Helical" evidence="8">
    <location>
        <begin position="76"/>
        <end position="97"/>
    </location>
</feature>
<feature type="transmembrane region" description="Helical" evidence="8">
    <location>
        <begin position="135"/>
        <end position="152"/>
    </location>
</feature>
<evidence type="ECO:0000313" key="10">
    <source>
        <dbReference type="Proteomes" id="UP000000844"/>
    </source>
</evidence>
<dbReference type="HOGENOM" id="CLU_028880_0_2_11"/>
<dbReference type="GO" id="GO:0022857">
    <property type="term" value="F:transmembrane transporter activity"/>
    <property type="evidence" value="ECO:0007669"/>
    <property type="project" value="InterPro"/>
</dbReference>
<keyword evidence="4" id="KW-0997">Cell inner membrane</keyword>
<feature type="transmembrane region" description="Helical" evidence="8">
    <location>
        <begin position="310"/>
        <end position="330"/>
    </location>
</feature>
<reference evidence="9 10" key="1">
    <citation type="journal article" date="2009" name="Stand. Genomic Sci.">
        <title>Complete genome sequence of Stackebrandtia nassauensis type strain (LLR-40K-21).</title>
        <authorList>
            <person name="Munk C."/>
            <person name="Lapidus A."/>
            <person name="Copeland A."/>
            <person name="Jando M."/>
            <person name="Mayilraj S."/>
            <person name="Glavina Del Rio T."/>
            <person name="Nolan M."/>
            <person name="Chen F."/>
            <person name="Lucas S."/>
            <person name="Tice H."/>
            <person name="Cheng J.F."/>
            <person name="Han C."/>
            <person name="Detter J.C."/>
            <person name="Bruce D."/>
            <person name="Goodwin L."/>
            <person name="Chain P."/>
            <person name="Pitluck S."/>
            <person name="Goker M."/>
            <person name="Ovchinikova G."/>
            <person name="Pati A."/>
            <person name="Ivanova N."/>
            <person name="Mavromatis K."/>
            <person name="Chen A."/>
            <person name="Palaniappan K."/>
            <person name="Land M."/>
            <person name="Hauser L."/>
            <person name="Chang Y.J."/>
            <person name="Jeffries C.D."/>
            <person name="Bristow J."/>
            <person name="Eisen J.A."/>
            <person name="Markowitz V."/>
            <person name="Hugenholtz P."/>
            <person name="Kyrpides N.C."/>
            <person name="Klenk H.P."/>
        </authorList>
    </citation>
    <scope>NUCLEOTIDE SEQUENCE [LARGE SCALE GENOMIC DNA]</scope>
    <source>
        <strain evidence="10">DSM 44728 / CIP 108903 / NRRL B-16338 / NBRC 102104 / LLR-40K-21</strain>
    </source>
</reference>
<dbReference type="OrthoDB" id="9808136at2"/>